<dbReference type="SUPFAM" id="SSF50249">
    <property type="entry name" value="Nucleic acid-binding proteins"/>
    <property type="match status" value="1"/>
</dbReference>
<dbReference type="InterPro" id="IPR014146">
    <property type="entry name" value="LigD_ligase_dom"/>
</dbReference>
<dbReference type="Gene3D" id="2.40.50.140">
    <property type="entry name" value="Nucleic acid-binding proteins"/>
    <property type="match status" value="1"/>
</dbReference>
<dbReference type="GO" id="GO:0006281">
    <property type="term" value="P:DNA repair"/>
    <property type="evidence" value="ECO:0007669"/>
    <property type="project" value="InterPro"/>
</dbReference>
<dbReference type="RefSeq" id="WP_245788211.1">
    <property type="nucleotide sequence ID" value="NZ_FOKG01000003.1"/>
</dbReference>
<name>A0A1I0XK25_9PSEU</name>
<evidence type="ECO:0000256" key="1">
    <source>
        <dbReference type="ARBA" id="ARBA00007572"/>
    </source>
</evidence>
<dbReference type="GO" id="GO:0003910">
    <property type="term" value="F:DNA ligase (ATP) activity"/>
    <property type="evidence" value="ECO:0007669"/>
    <property type="project" value="UniProtKB-EC"/>
</dbReference>
<dbReference type="Gene3D" id="3.30.1490.70">
    <property type="match status" value="1"/>
</dbReference>
<proteinExistence type="inferred from homology"/>
<evidence type="ECO:0000259" key="5">
    <source>
        <dbReference type="PROSITE" id="PS50160"/>
    </source>
</evidence>
<dbReference type="InterPro" id="IPR050191">
    <property type="entry name" value="ATP-dep_DNA_ligase"/>
</dbReference>
<dbReference type="PANTHER" id="PTHR45674:SF4">
    <property type="entry name" value="DNA LIGASE 1"/>
    <property type="match status" value="1"/>
</dbReference>
<dbReference type="CDD" id="cd07971">
    <property type="entry name" value="OBF_DNA_ligase_LigD"/>
    <property type="match status" value="1"/>
</dbReference>
<dbReference type="PANTHER" id="PTHR45674">
    <property type="entry name" value="DNA LIGASE 1/3 FAMILY MEMBER"/>
    <property type="match status" value="1"/>
</dbReference>
<evidence type="ECO:0000256" key="3">
    <source>
        <dbReference type="ARBA" id="ARBA00022598"/>
    </source>
</evidence>
<dbReference type="PROSITE" id="PS00333">
    <property type="entry name" value="DNA_LIGASE_A2"/>
    <property type="match status" value="1"/>
</dbReference>
<dbReference type="EMBL" id="FOKG01000003">
    <property type="protein sequence ID" value="SFB01244.1"/>
    <property type="molecule type" value="Genomic_DNA"/>
</dbReference>
<dbReference type="CDD" id="cd07906">
    <property type="entry name" value="Adenylation_DNA_ligase_LigD_LigC"/>
    <property type="match status" value="1"/>
</dbReference>
<dbReference type="GO" id="GO:0006310">
    <property type="term" value="P:DNA recombination"/>
    <property type="evidence" value="ECO:0007669"/>
    <property type="project" value="InterPro"/>
</dbReference>
<dbReference type="InterPro" id="IPR012340">
    <property type="entry name" value="NA-bd_OB-fold"/>
</dbReference>
<dbReference type="InterPro" id="IPR012309">
    <property type="entry name" value="DNA_ligase_ATP-dep_C"/>
</dbReference>
<evidence type="ECO:0000256" key="4">
    <source>
        <dbReference type="ARBA" id="ARBA00034003"/>
    </source>
</evidence>
<dbReference type="Pfam" id="PF04679">
    <property type="entry name" value="DNA_ligase_A_C"/>
    <property type="match status" value="1"/>
</dbReference>
<sequence>MTDPGTPSARPGWRAPMLATLTEDRFSSDEWLYERKLDGVRAICSRDGGEVTLWSRNQNAIERSYPEIAEALAVSGGPRFVADGEIVAFDGRQTSFATLQGRIHLTDRDRIEATGVQVYYYLFDLLFYDESDARPLPLRQRKQLLNKAFDFTDPLRFSSHRNGDGERFYQQACARGWEGLIAKRATAPYQGGRSKDWLKFKCVREQEFVVGGFTDPSGSRAGFGALLLGYYDHGSLRFAGKVGTGYDVAMLRYLRGLLDQLRTSSAPFAEPVRERGAHWVRPELVVQVTFAEWTGDGKLRHGRFTGIRDDKPAAEVVRETGIGGKNSPQGTRGGR</sequence>
<organism evidence="6 7">
    <name type="scientific">Amycolatopsis marina</name>
    <dbReference type="NCBI Taxonomy" id="490629"/>
    <lineage>
        <taxon>Bacteria</taxon>
        <taxon>Bacillati</taxon>
        <taxon>Actinomycetota</taxon>
        <taxon>Actinomycetes</taxon>
        <taxon>Pseudonocardiales</taxon>
        <taxon>Pseudonocardiaceae</taxon>
        <taxon>Amycolatopsis</taxon>
    </lineage>
</organism>
<dbReference type="InterPro" id="IPR012310">
    <property type="entry name" value="DNA_ligase_ATP-dep_cent"/>
</dbReference>
<keyword evidence="3 6" id="KW-0436">Ligase</keyword>
<dbReference type="EC" id="6.5.1.1" evidence="2"/>
<reference evidence="7" key="1">
    <citation type="submission" date="2016-10" db="EMBL/GenBank/DDBJ databases">
        <authorList>
            <person name="Varghese N."/>
            <person name="Submissions S."/>
        </authorList>
    </citation>
    <scope>NUCLEOTIDE SEQUENCE [LARGE SCALE GENOMIC DNA]</scope>
    <source>
        <strain evidence="7">CGMCC 4.3568</strain>
    </source>
</reference>
<comment type="catalytic activity">
    <reaction evidence="4">
        <text>ATP + (deoxyribonucleotide)n-3'-hydroxyl + 5'-phospho-(deoxyribonucleotide)m = (deoxyribonucleotide)n+m + AMP + diphosphate.</text>
        <dbReference type="EC" id="6.5.1.1"/>
    </reaction>
</comment>
<feature type="domain" description="ATP-dependent DNA ligase family profile" evidence="5">
    <location>
        <begin position="111"/>
        <end position="234"/>
    </location>
</feature>
<dbReference type="Gene3D" id="3.30.470.30">
    <property type="entry name" value="DNA ligase/mRNA capping enzyme"/>
    <property type="match status" value="1"/>
</dbReference>
<evidence type="ECO:0000256" key="2">
    <source>
        <dbReference type="ARBA" id="ARBA00012727"/>
    </source>
</evidence>
<dbReference type="PROSITE" id="PS50160">
    <property type="entry name" value="DNA_LIGASE_A3"/>
    <property type="match status" value="1"/>
</dbReference>
<dbReference type="AlphaFoldDB" id="A0A1I0XK25"/>
<dbReference type="Proteomes" id="UP000243799">
    <property type="component" value="Unassembled WGS sequence"/>
</dbReference>
<dbReference type="NCBIfam" id="TIGR02779">
    <property type="entry name" value="NHEJ_ligase_lig"/>
    <property type="match status" value="1"/>
</dbReference>
<dbReference type="SUPFAM" id="SSF56091">
    <property type="entry name" value="DNA ligase/mRNA capping enzyme, catalytic domain"/>
    <property type="match status" value="1"/>
</dbReference>
<evidence type="ECO:0000313" key="7">
    <source>
        <dbReference type="Proteomes" id="UP000243799"/>
    </source>
</evidence>
<dbReference type="STRING" id="490629.SAMN05216266_103272"/>
<protein>
    <recommendedName>
        <fullName evidence="2">DNA ligase (ATP)</fullName>
        <ecNumber evidence="2">6.5.1.1</ecNumber>
    </recommendedName>
</protein>
<dbReference type="Pfam" id="PF01068">
    <property type="entry name" value="DNA_ligase_A_M"/>
    <property type="match status" value="1"/>
</dbReference>
<gene>
    <name evidence="6" type="ORF">SAMN05216266_103272</name>
</gene>
<dbReference type="GO" id="GO:0005524">
    <property type="term" value="F:ATP binding"/>
    <property type="evidence" value="ECO:0007669"/>
    <property type="project" value="InterPro"/>
</dbReference>
<accession>A0A1I0XK25</accession>
<evidence type="ECO:0000313" key="6">
    <source>
        <dbReference type="EMBL" id="SFB01244.1"/>
    </source>
</evidence>
<keyword evidence="7" id="KW-1185">Reference proteome</keyword>
<dbReference type="PROSITE" id="PS00697">
    <property type="entry name" value="DNA_LIGASE_A1"/>
    <property type="match status" value="1"/>
</dbReference>
<dbReference type="InterPro" id="IPR016059">
    <property type="entry name" value="DNA_ligase_ATP-dep_CS"/>
</dbReference>
<comment type="similarity">
    <text evidence="1">Belongs to the ATP-dependent DNA ligase family.</text>
</comment>